<dbReference type="PROSITE" id="PS01186">
    <property type="entry name" value="EGF_2"/>
    <property type="match status" value="1"/>
</dbReference>
<dbReference type="FunFam" id="4.10.70.10:FF:000001">
    <property type="entry name" value="Disintegrin and metalloproteinase domain-containing protein 22"/>
    <property type="match status" value="1"/>
</dbReference>
<dbReference type="InterPro" id="IPR001762">
    <property type="entry name" value="Disintegrin_dom"/>
</dbReference>
<gene>
    <name evidence="18" type="primary">ADAM28</name>
</gene>
<dbReference type="Pfam" id="PF01421">
    <property type="entry name" value="Reprolysin"/>
    <property type="match status" value="1"/>
</dbReference>
<dbReference type="SMART" id="SM00608">
    <property type="entry name" value="ACR"/>
    <property type="match status" value="1"/>
</dbReference>
<feature type="compositionally biased region" description="Basic and acidic residues" evidence="13">
    <location>
        <begin position="832"/>
        <end position="843"/>
    </location>
</feature>
<dbReference type="InterPro" id="IPR018358">
    <property type="entry name" value="Disintegrin_CS"/>
</dbReference>
<feature type="binding site" evidence="12">
    <location>
        <position position="413"/>
    </location>
    <ligand>
        <name>Zn(2+)</name>
        <dbReference type="ChEBI" id="CHEBI:29105"/>
        <note>catalytic</note>
    </ligand>
</feature>
<feature type="disulfide bond" evidence="11">
    <location>
        <begin position="692"/>
        <end position="702"/>
    </location>
</feature>
<feature type="disulfide bond" evidence="10">
    <location>
        <begin position="529"/>
        <end position="549"/>
    </location>
</feature>
<dbReference type="GO" id="GO:0006508">
    <property type="term" value="P:proteolysis"/>
    <property type="evidence" value="ECO:0007669"/>
    <property type="project" value="InterPro"/>
</dbReference>
<keyword evidence="5" id="KW-0378">Hydrolase</keyword>
<evidence type="ECO:0000256" key="11">
    <source>
        <dbReference type="PROSITE-ProRule" id="PRU00076"/>
    </source>
</evidence>
<dbReference type="PROSITE" id="PS50215">
    <property type="entry name" value="ADAM_MEPRO"/>
    <property type="match status" value="1"/>
</dbReference>
<reference evidence="18" key="2">
    <citation type="submission" date="2025-08" db="UniProtKB">
        <authorList>
            <consortium name="Ensembl"/>
        </authorList>
    </citation>
    <scope>IDENTIFICATION</scope>
</reference>
<reference evidence="18" key="3">
    <citation type="submission" date="2025-09" db="UniProtKB">
        <authorList>
            <consortium name="Ensembl"/>
        </authorList>
    </citation>
    <scope>IDENTIFICATION</scope>
</reference>
<evidence type="ECO:0000256" key="13">
    <source>
        <dbReference type="SAM" id="MobiDB-lite"/>
    </source>
</evidence>
<feature type="active site" evidence="12">
    <location>
        <position position="404"/>
    </location>
</feature>
<dbReference type="HOGENOM" id="CLU_706517_0_0_1"/>
<feature type="disulfide bond" evidence="12">
    <location>
        <begin position="418"/>
        <end position="442"/>
    </location>
</feature>
<organism evidence="18 19">
    <name type="scientific">Taeniopygia guttata</name>
    <name type="common">Zebra finch</name>
    <name type="synonym">Poephila guttata</name>
    <dbReference type="NCBI Taxonomy" id="59729"/>
    <lineage>
        <taxon>Eukaryota</taxon>
        <taxon>Metazoa</taxon>
        <taxon>Chordata</taxon>
        <taxon>Craniata</taxon>
        <taxon>Vertebrata</taxon>
        <taxon>Euteleostomi</taxon>
        <taxon>Archelosauria</taxon>
        <taxon>Archosauria</taxon>
        <taxon>Dinosauria</taxon>
        <taxon>Saurischia</taxon>
        <taxon>Theropoda</taxon>
        <taxon>Coelurosauria</taxon>
        <taxon>Aves</taxon>
        <taxon>Neognathae</taxon>
        <taxon>Neoaves</taxon>
        <taxon>Telluraves</taxon>
        <taxon>Australaves</taxon>
        <taxon>Passeriformes</taxon>
        <taxon>Passeroidea</taxon>
        <taxon>Estrildidae</taxon>
        <taxon>Estrildinae</taxon>
        <taxon>Taeniopygia</taxon>
    </lineage>
</organism>
<feature type="disulfide bond" evidence="12">
    <location>
        <begin position="420"/>
        <end position="425"/>
    </location>
</feature>
<dbReference type="OrthoDB" id="5951731at2759"/>
<dbReference type="Gene3D" id="3.40.1620.60">
    <property type="match status" value="1"/>
</dbReference>
<dbReference type="AlphaFoldDB" id="H0Z269"/>
<dbReference type="PROSITE" id="PS50214">
    <property type="entry name" value="DISINTEGRIN_2"/>
    <property type="match status" value="1"/>
</dbReference>
<dbReference type="PRINTS" id="PR00289">
    <property type="entry name" value="DISINTEGRIN"/>
</dbReference>
<reference evidence="18 19" key="1">
    <citation type="journal article" date="2010" name="Nature">
        <title>The genome of a songbird.</title>
        <authorList>
            <person name="Warren W.C."/>
            <person name="Clayton D.F."/>
            <person name="Ellegren H."/>
            <person name="Arnold A.P."/>
            <person name="Hillier L.W."/>
            <person name="Kunstner A."/>
            <person name="Searle S."/>
            <person name="White S."/>
            <person name="Vilella A.J."/>
            <person name="Fairley S."/>
            <person name="Heger A."/>
            <person name="Kong L."/>
            <person name="Ponting C.P."/>
            <person name="Jarvis E.D."/>
            <person name="Mello C.V."/>
            <person name="Minx P."/>
            <person name="Lovell P."/>
            <person name="Velho T.A."/>
            <person name="Ferris M."/>
            <person name="Balakrishnan C.N."/>
            <person name="Sinha S."/>
            <person name="Blatti C."/>
            <person name="London S.E."/>
            <person name="Li Y."/>
            <person name="Lin Y.C."/>
            <person name="George J."/>
            <person name="Sweedler J."/>
            <person name="Southey B."/>
            <person name="Gunaratne P."/>
            <person name="Watson M."/>
            <person name="Nam K."/>
            <person name="Backstrom N."/>
            <person name="Smeds L."/>
            <person name="Nabholz B."/>
            <person name="Itoh Y."/>
            <person name="Whitney O."/>
            <person name="Pfenning A.R."/>
            <person name="Howard J."/>
            <person name="Volker M."/>
            <person name="Skinner B.M."/>
            <person name="Griffin D.K."/>
            <person name="Ye L."/>
            <person name="McLaren W.M."/>
            <person name="Flicek P."/>
            <person name="Quesada V."/>
            <person name="Velasco G."/>
            <person name="Lopez-Otin C."/>
            <person name="Puente X.S."/>
            <person name="Olender T."/>
            <person name="Lancet D."/>
            <person name="Smit A.F."/>
            <person name="Hubley R."/>
            <person name="Konkel M.K."/>
            <person name="Walker J.A."/>
            <person name="Batzer M.A."/>
            <person name="Gu W."/>
            <person name="Pollock D.D."/>
            <person name="Chen L."/>
            <person name="Cheng Z."/>
            <person name="Eichler E.E."/>
            <person name="Stapley J."/>
            <person name="Slate J."/>
            <person name="Ekblom R."/>
            <person name="Birkhead T."/>
            <person name="Burke T."/>
            <person name="Burt D."/>
            <person name="Scharff C."/>
            <person name="Adam I."/>
            <person name="Richard H."/>
            <person name="Sultan M."/>
            <person name="Soldatov A."/>
            <person name="Lehrach H."/>
            <person name="Edwards S.V."/>
            <person name="Yang S.P."/>
            <person name="Li X."/>
            <person name="Graves T."/>
            <person name="Fulton L."/>
            <person name="Nelson J."/>
            <person name="Chinwalla A."/>
            <person name="Hou S."/>
            <person name="Mardis E.R."/>
            <person name="Wilson R.K."/>
        </authorList>
    </citation>
    <scope>NUCLEOTIDE SEQUENCE [LARGE SCALE GENOMIC DNA]</scope>
</reference>
<evidence type="ECO:0000256" key="10">
    <source>
        <dbReference type="PROSITE-ProRule" id="PRU00068"/>
    </source>
</evidence>
<dbReference type="Pfam" id="PF00200">
    <property type="entry name" value="Disintegrin"/>
    <property type="match status" value="1"/>
</dbReference>
<protein>
    <submittedName>
        <fullName evidence="18">ADAM metallopeptidase domain 28</fullName>
    </submittedName>
</protein>
<evidence type="ECO:0000256" key="5">
    <source>
        <dbReference type="ARBA" id="ARBA00022801"/>
    </source>
</evidence>
<dbReference type="InParanoid" id="H0Z269"/>
<evidence type="ECO:0000256" key="7">
    <source>
        <dbReference type="ARBA" id="ARBA00022989"/>
    </source>
</evidence>
<feature type="disulfide bond" evidence="12">
    <location>
        <begin position="378"/>
        <end position="458"/>
    </location>
</feature>
<dbReference type="Pfam" id="PF08516">
    <property type="entry name" value="ADAM_CR"/>
    <property type="match status" value="1"/>
</dbReference>
<dbReference type="InterPro" id="IPR006586">
    <property type="entry name" value="ADAM_Cys-rich"/>
</dbReference>
<feature type="domain" description="EGF-like" evidence="15">
    <location>
        <begin position="688"/>
        <end position="720"/>
    </location>
</feature>
<dbReference type="GeneTree" id="ENSGT00940000156716"/>
<feature type="binding site" evidence="12">
    <location>
        <position position="403"/>
    </location>
    <ligand>
        <name>Zn(2+)</name>
        <dbReference type="ChEBI" id="CHEBI:29105"/>
        <note>catalytic</note>
    </ligand>
</feature>
<feature type="region of interest" description="Disordered" evidence="13">
    <location>
        <begin position="786"/>
        <end position="868"/>
    </location>
</feature>
<keyword evidence="6 12" id="KW-0862">Zinc</keyword>
<evidence type="ECO:0000256" key="6">
    <source>
        <dbReference type="ARBA" id="ARBA00022833"/>
    </source>
</evidence>
<comment type="subcellular location">
    <subcellularLocation>
        <location evidence="2">Membrane</location>
        <topology evidence="2">Single-pass type I membrane protein</topology>
    </subcellularLocation>
</comment>
<keyword evidence="19" id="KW-1185">Reference proteome</keyword>
<dbReference type="InterPro" id="IPR002870">
    <property type="entry name" value="Peptidase_M12B_N"/>
</dbReference>
<evidence type="ECO:0000313" key="19">
    <source>
        <dbReference type="Proteomes" id="UP000007754"/>
    </source>
</evidence>
<dbReference type="Gene3D" id="3.40.390.10">
    <property type="entry name" value="Collagenase (Catalytic Domain)"/>
    <property type="match status" value="1"/>
</dbReference>
<keyword evidence="3 14" id="KW-0812">Transmembrane</keyword>
<evidence type="ECO:0000256" key="12">
    <source>
        <dbReference type="PROSITE-ProRule" id="PRU00276"/>
    </source>
</evidence>
<evidence type="ECO:0000313" key="18">
    <source>
        <dbReference type="Ensembl" id="ENSTGUP00000004659.2"/>
    </source>
</evidence>
<evidence type="ECO:0000256" key="2">
    <source>
        <dbReference type="ARBA" id="ARBA00004479"/>
    </source>
</evidence>
<evidence type="ECO:0000256" key="14">
    <source>
        <dbReference type="SAM" id="Phobius"/>
    </source>
</evidence>
<feature type="binding site" evidence="12">
    <location>
        <position position="407"/>
    </location>
    <ligand>
        <name>Zn(2+)</name>
        <dbReference type="ChEBI" id="CHEBI:29105"/>
        <note>catalytic</note>
    </ligand>
</feature>
<feature type="region of interest" description="Disordered" evidence="13">
    <location>
        <begin position="30"/>
        <end position="64"/>
    </location>
</feature>
<evidence type="ECO:0000256" key="8">
    <source>
        <dbReference type="ARBA" id="ARBA00023136"/>
    </source>
</evidence>
<dbReference type="PROSITE" id="PS50026">
    <property type="entry name" value="EGF_3"/>
    <property type="match status" value="1"/>
</dbReference>
<feature type="compositionally biased region" description="Pro residues" evidence="13">
    <location>
        <begin position="844"/>
        <end position="868"/>
    </location>
</feature>
<dbReference type="Ensembl" id="ENSTGUT00000004708.2">
    <property type="protein sequence ID" value="ENSTGUP00000004659.2"/>
    <property type="gene ID" value="ENSTGUG00000004505.2"/>
</dbReference>
<dbReference type="GO" id="GO:0004222">
    <property type="term" value="F:metalloendopeptidase activity"/>
    <property type="evidence" value="ECO:0007669"/>
    <property type="project" value="InterPro"/>
</dbReference>
<name>H0Z269_TAEGU</name>
<dbReference type="GO" id="GO:0005886">
    <property type="term" value="C:plasma membrane"/>
    <property type="evidence" value="ECO:0007669"/>
    <property type="project" value="Ensembl"/>
</dbReference>
<evidence type="ECO:0000256" key="1">
    <source>
        <dbReference type="ARBA" id="ARBA00001947"/>
    </source>
</evidence>
<comment type="caution">
    <text evidence="11">Lacks conserved residue(s) required for the propagation of feature annotation.</text>
</comment>
<dbReference type="PANTHER" id="PTHR11905">
    <property type="entry name" value="ADAM A DISINTEGRIN AND METALLOPROTEASE DOMAIN"/>
    <property type="match status" value="1"/>
</dbReference>
<feature type="disulfide bond" evidence="11">
    <location>
        <begin position="710"/>
        <end position="719"/>
    </location>
</feature>
<evidence type="ECO:0000259" key="16">
    <source>
        <dbReference type="PROSITE" id="PS50214"/>
    </source>
</evidence>
<keyword evidence="4 12" id="KW-0479">Metal-binding</keyword>
<dbReference type="Pfam" id="PF01562">
    <property type="entry name" value="Pep_M12B_propep"/>
    <property type="match status" value="1"/>
</dbReference>
<dbReference type="FunFam" id="3.40.390.10:FF:000002">
    <property type="entry name" value="Disintegrin and metalloproteinase domain-containing protein 22"/>
    <property type="match status" value="1"/>
</dbReference>
<sequence>MNPAAGTPLAVTLCDLGVVQHLEQTLPPAGAGIKLNSQSQPRAAPGQGYAGIATSHPREPPSPQNMKILLISALLLHLLQQGSSRGKFPGAEQYEIVYPQKLHAVHRRSVGTSSESKHDDTVKYGIKANGEEVVLQLRKNRDLLAGDYSETLYSADGRQITTTPRIKDHCYYGGHVEGDAGSVASISTCTGLSGYFETRGQKFLIEPLGASDGAEHVVYKYEALKQEPIKTCGLLNNSWEQDSSDPINDIFKSSNNPEMKAYLKARKYLELYVVADKALYKKYDEDVKNIRQRIFGIVNYINTVYKAINTHVALVGLEVWTDGDKCPVSRNAGFTLDAFSKWRLADLLKRKRNDNAQLITGLDFEGTTIGLAFLKSICSDLYSAGIIQDHNRNEVAVAATMAHEMGHNLGMSHDTEACSCSDDVCIMTDTVSYVIPKEFSSCSLQSFEKFMLADMPRCLSNTPELSSIVAPASCGNGFLEKGEECDCGTPEECTNECCDAESCKLSSGAACAHGDCCENCQYKKSGWVCRAVKHECDLAEMCTGHSSSCPEDRFRVNGHPCNSGEGYCYMGTCPTRDSQCKAAFGPQATDGPASCYHMNERGAYFGYCRKEQGTHLPCKKKDKMCGKLYCSGGREMPRDGSLLSFNSCKGSFPRGGEEDPGMILDGTKCGNGMVCSHGECVHAEEVFRSTNCSAKCSGHAVCDHELQCQCEEGWAPPNCDSSSALTSIAVVAGVLAVLAVTAAAAVLLTHFRGFHKSHQTRRGPGATNQVFVDQEQSCREQPVLVPPAQKVIDKKVPPVPPPQENKPQRQNPALRPKGPPPPVPATKPGSSHLEEKFAPERKAPPVPVLKGKPPPPPQALKPPMNPRV</sequence>
<dbReference type="InterPro" id="IPR000742">
    <property type="entry name" value="EGF"/>
</dbReference>
<dbReference type="SUPFAM" id="SSF57552">
    <property type="entry name" value="Blood coagulation inhibitor (disintegrin)"/>
    <property type="match status" value="1"/>
</dbReference>
<evidence type="ECO:0000259" key="15">
    <source>
        <dbReference type="PROSITE" id="PS50026"/>
    </source>
</evidence>
<comment type="cofactor">
    <cofactor evidence="1">
        <name>Zn(2+)</name>
        <dbReference type="ChEBI" id="CHEBI:29105"/>
    </cofactor>
</comment>
<keyword evidence="7 14" id="KW-1133">Transmembrane helix</keyword>
<dbReference type="GO" id="GO:0005739">
    <property type="term" value="C:mitochondrion"/>
    <property type="evidence" value="ECO:0007669"/>
    <property type="project" value="Ensembl"/>
</dbReference>
<dbReference type="OMA" id="CKADSCI"/>
<dbReference type="InterPro" id="IPR001590">
    <property type="entry name" value="Peptidase_M12B"/>
</dbReference>
<feature type="domain" description="Disintegrin" evidence="16">
    <location>
        <begin position="471"/>
        <end position="557"/>
    </location>
</feature>
<evidence type="ECO:0000256" key="3">
    <source>
        <dbReference type="ARBA" id="ARBA00022692"/>
    </source>
</evidence>
<feature type="domain" description="Peptidase M12B" evidence="17">
    <location>
        <begin position="267"/>
        <end position="463"/>
    </location>
</feature>
<dbReference type="Proteomes" id="UP000007754">
    <property type="component" value="Chromosome 22"/>
</dbReference>
<dbReference type="SMART" id="SM00050">
    <property type="entry name" value="DISIN"/>
    <property type="match status" value="1"/>
</dbReference>
<dbReference type="GO" id="GO:0034987">
    <property type="term" value="F:immunoglobulin receptor binding"/>
    <property type="evidence" value="ECO:0007669"/>
    <property type="project" value="Ensembl"/>
</dbReference>
<feature type="transmembrane region" description="Helical" evidence="14">
    <location>
        <begin position="728"/>
        <end position="751"/>
    </location>
</feature>
<proteinExistence type="predicted"/>
<keyword evidence="8 14" id="KW-0472">Membrane</keyword>
<evidence type="ECO:0000259" key="17">
    <source>
        <dbReference type="PROSITE" id="PS50215"/>
    </source>
</evidence>
<keyword evidence="9 11" id="KW-1015">Disulfide bond</keyword>
<dbReference type="InterPro" id="IPR036436">
    <property type="entry name" value="Disintegrin_dom_sf"/>
</dbReference>
<dbReference type="SUPFAM" id="SSF55486">
    <property type="entry name" value="Metalloproteases ('zincins'), catalytic domain"/>
    <property type="match status" value="1"/>
</dbReference>
<dbReference type="InterPro" id="IPR034027">
    <property type="entry name" value="Reprolysin_adamalysin"/>
</dbReference>
<keyword evidence="11" id="KW-0245">EGF-like domain</keyword>
<dbReference type="GO" id="GO:0046872">
    <property type="term" value="F:metal ion binding"/>
    <property type="evidence" value="ECO:0007669"/>
    <property type="project" value="UniProtKB-KW"/>
</dbReference>
<evidence type="ECO:0000256" key="9">
    <source>
        <dbReference type="ARBA" id="ARBA00023157"/>
    </source>
</evidence>
<dbReference type="PROSITE" id="PS00427">
    <property type="entry name" value="DISINTEGRIN_1"/>
    <property type="match status" value="1"/>
</dbReference>
<dbReference type="InterPro" id="IPR024079">
    <property type="entry name" value="MetalloPept_cat_dom_sf"/>
</dbReference>
<dbReference type="CDD" id="cd04269">
    <property type="entry name" value="ZnMc_adamalysin_II_like"/>
    <property type="match status" value="1"/>
</dbReference>
<accession>H0Z269</accession>
<dbReference type="Gene3D" id="4.10.70.10">
    <property type="entry name" value="Disintegrin domain"/>
    <property type="match status" value="1"/>
</dbReference>
<dbReference type="PANTHER" id="PTHR11905:SF32">
    <property type="entry name" value="DISINTEGRIN AND METALLOPROTEINASE DOMAIN-CONTAINING PROTEIN 28"/>
    <property type="match status" value="1"/>
</dbReference>
<evidence type="ECO:0000256" key="4">
    <source>
        <dbReference type="ARBA" id="ARBA00022723"/>
    </source>
</evidence>